<evidence type="ECO:0000313" key="2">
    <source>
        <dbReference type="Proteomes" id="UP000466683"/>
    </source>
</evidence>
<dbReference type="EMBL" id="AP022580">
    <property type="protein sequence ID" value="BBX94704.1"/>
    <property type="molecule type" value="Genomic_DNA"/>
</dbReference>
<organism evidence="1 2">
    <name type="scientific">Mycolicibacterium boenickei</name>
    <dbReference type="NCBI Taxonomy" id="146017"/>
    <lineage>
        <taxon>Bacteria</taxon>
        <taxon>Bacillati</taxon>
        <taxon>Actinomycetota</taxon>
        <taxon>Actinomycetes</taxon>
        <taxon>Mycobacteriales</taxon>
        <taxon>Mycobacteriaceae</taxon>
        <taxon>Mycolicibacterium</taxon>
    </lineage>
</organism>
<dbReference type="Proteomes" id="UP000466683">
    <property type="component" value="Plasmid pJCM15653"/>
</dbReference>
<keyword evidence="1" id="KW-0614">Plasmid</keyword>
<evidence type="ECO:0000313" key="1">
    <source>
        <dbReference type="EMBL" id="BBX94704.1"/>
    </source>
</evidence>
<reference evidence="1 2" key="1">
    <citation type="journal article" date="2019" name="Emerg. Microbes Infect.">
        <title>Comprehensive subspecies identification of 175 nontuberculous mycobacteria species based on 7547 genomic profiles.</title>
        <authorList>
            <person name="Matsumoto Y."/>
            <person name="Kinjo T."/>
            <person name="Motooka D."/>
            <person name="Nabeya D."/>
            <person name="Jung N."/>
            <person name="Uechi K."/>
            <person name="Horii T."/>
            <person name="Iida T."/>
            <person name="Fujita J."/>
            <person name="Nakamura S."/>
        </authorList>
    </citation>
    <scope>NUCLEOTIDE SEQUENCE [LARGE SCALE GENOMIC DNA]</scope>
    <source>
        <strain evidence="1 2">JCM 15653</strain>
        <plasmid evidence="1">pJCM15653</plasmid>
    </source>
</reference>
<name>A0ABM7J622_9MYCO</name>
<keyword evidence="2" id="KW-1185">Reference proteome</keyword>
<protein>
    <submittedName>
        <fullName evidence="1">Uncharacterized protein</fullName>
    </submittedName>
</protein>
<gene>
    <name evidence="1" type="ORF">MBOE_63530</name>
</gene>
<geneLocation type="plasmid" evidence="1 2">
    <name>pJCM15653</name>
</geneLocation>
<proteinExistence type="predicted"/>
<sequence length="328" mass="36058">MVRREVESRISEGYWQSSGENIDPHHVSNALRYLTDELGELEWVSATTRGKGKRPVPTLQPVNRSGRATKIDKAAARKRLLYGRYQGWASGTQRHPHGLIGPAGEAATRGGILASEVVIPIASDAGEVPNVLGVAVPGPLDSAGFIVPINHQGVPGAAVTLLFEVKNLRQWIYPSAPELYQLLSKAVTVQQARPDAPILPILVCRRAHPTLFWMASQLGFIAIPMDRQFIGPHIEESKYLEVHNELHFNDLTPTSGPSLRVRDRLKGAVRKNCTNFAQTWQRTANDPQISAALLQLPHTKDRQDRAALAETIKDLVVENGWGDGWPVG</sequence>
<accession>A0ABM7J622</accession>